<dbReference type="Proteomes" id="UP000828941">
    <property type="component" value="Chromosome 12"/>
</dbReference>
<proteinExistence type="predicted"/>
<reference evidence="1 2" key="1">
    <citation type="journal article" date="2022" name="DNA Res.">
        <title>Chromosomal-level genome assembly of the orchid tree Bauhinia variegata (Leguminosae; Cercidoideae) supports the allotetraploid origin hypothesis of Bauhinia.</title>
        <authorList>
            <person name="Zhong Y."/>
            <person name="Chen Y."/>
            <person name="Zheng D."/>
            <person name="Pang J."/>
            <person name="Liu Y."/>
            <person name="Luo S."/>
            <person name="Meng S."/>
            <person name="Qian L."/>
            <person name="Wei D."/>
            <person name="Dai S."/>
            <person name="Zhou R."/>
        </authorList>
    </citation>
    <scope>NUCLEOTIDE SEQUENCE [LARGE SCALE GENOMIC DNA]</scope>
    <source>
        <strain evidence="1">BV-YZ2020</strain>
    </source>
</reference>
<evidence type="ECO:0000313" key="2">
    <source>
        <dbReference type="Proteomes" id="UP000828941"/>
    </source>
</evidence>
<protein>
    <submittedName>
        <fullName evidence="1">Uncharacterized protein</fullName>
    </submittedName>
</protein>
<organism evidence="1 2">
    <name type="scientific">Bauhinia variegata</name>
    <name type="common">Purple orchid tree</name>
    <name type="synonym">Phanera variegata</name>
    <dbReference type="NCBI Taxonomy" id="167791"/>
    <lineage>
        <taxon>Eukaryota</taxon>
        <taxon>Viridiplantae</taxon>
        <taxon>Streptophyta</taxon>
        <taxon>Embryophyta</taxon>
        <taxon>Tracheophyta</taxon>
        <taxon>Spermatophyta</taxon>
        <taxon>Magnoliopsida</taxon>
        <taxon>eudicotyledons</taxon>
        <taxon>Gunneridae</taxon>
        <taxon>Pentapetalae</taxon>
        <taxon>rosids</taxon>
        <taxon>fabids</taxon>
        <taxon>Fabales</taxon>
        <taxon>Fabaceae</taxon>
        <taxon>Cercidoideae</taxon>
        <taxon>Cercideae</taxon>
        <taxon>Bauhiniinae</taxon>
        <taxon>Bauhinia</taxon>
    </lineage>
</organism>
<sequence>MLRASPALAALRLSLIPTLSLSSPSNLRRFFTCAPFQRFSPKTLHTARHPLSSFSFDPLLPILCHPRSKGTASCSTGSGAESAREILVQHLLVKEGDVKLLLELQQRISGGEDLSDLAVEYSICPSKREGGMLGWVRKGQMVPEFEEAAFTAPLNKVVKCKTQFGWHLLQVLSEREESLLKDIQPDELHMKMQDPNFMEEAQLIDVREPDEVAIASLPGFEVLPLKQFGSWGPEITTKFNIEKDTYVMCHHGGRSLQVAKWLQTQGFRKVCNIAGGIHAYALKVDPSVPTY</sequence>
<accession>A0ACB9L8L4</accession>
<comment type="caution">
    <text evidence="1">The sequence shown here is derived from an EMBL/GenBank/DDBJ whole genome shotgun (WGS) entry which is preliminary data.</text>
</comment>
<dbReference type="EMBL" id="CM039437">
    <property type="protein sequence ID" value="KAI4305913.1"/>
    <property type="molecule type" value="Genomic_DNA"/>
</dbReference>
<keyword evidence="2" id="KW-1185">Reference proteome</keyword>
<evidence type="ECO:0000313" key="1">
    <source>
        <dbReference type="EMBL" id="KAI4305913.1"/>
    </source>
</evidence>
<name>A0ACB9L8L4_BAUVA</name>
<gene>
    <name evidence="1" type="ORF">L6164_029241</name>
</gene>